<dbReference type="NCBIfam" id="TIGR00654">
    <property type="entry name" value="PhzF_family"/>
    <property type="match status" value="1"/>
</dbReference>
<dbReference type="SUPFAM" id="SSF54506">
    <property type="entry name" value="Diaminopimelate epimerase-like"/>
    <property type="match status" value="1"/>
</dbReference>
<dbReference type="EMBL" id="JAHBCL010000001">
    <property type="protein sequence ID" value="MBS7525258.1"/>
    <property type="molecule type" value="Genomic_DNA"/>
</dbReference>
<dbReference type="PIRSF" id="PIRSF016184">
    <property type="entry name" value="PhzC_PhzF"/>
    <property type="match status" value="1"/>
</dbReference>
<protein>
    <submittedName>
        <fullName evidence="1">PhzF family phenazine biosynthesis protein</fullName>
    </submittedName>
</protein>
<sequence length="296" mass="32851">MIPLNFKKIDAFTDGSSSGNPAGYVFLEESQILSDSEMQKMGTELKGFVNEVGFVTPYADGFKLKYYSSECEVAFCGHATIAIMYDLLASNPSLHGQRVINLYINAGKLSAFNHLDTLNAVYIMAPEPQYLETSVTAASISDALGINISALDNRYPIQAINGGLKTLIVPVKTLANCLSIWPDESSLKQYCLVNDIDIILIFTEETYDEHAHFRTRVFAPKFGYLEDPATGSGNSAFGYYLYALGQHRDDLIIEQSANKTNANIVKLKTYEDEKMTRMLFGGCATTRIDGKYHLHR</sequence>
<evidence type="ECO:0000313" key="2">
    <source>
        <dbReference type="Proteomes" id="UP000746471"/>
    </source>
</evidence>
<keyword evidence="2" id="KW-1185">Reference proteome</keyword>
<dbReference type="Proteomes" id="UP000746471">
    <property type="component" value="Unassembled WGS sequence"/>
</dbReference>
<name>A0ABS5PJU0_9FIRM</name>
<dbReference type="InterPro" id="IPR003719">
    <property type="entry name" value="Phenazine_PhzF-like"/>
</dbReference>
<dbReference type="Pfam" id="PF02567">
    <property type="entry name" value="PhzC-PhzF"/>
    <property type="match status" value="1"/>
</dbReference>
<comment type="caution">
    <text evidence="1">The sequence shown here is derived from an EMBL/GenBank/DDBJ whole genome shotgun (WGS) entry which is preliminary data.</text>
</comment>
<proteinExistence type="predicted"/>
<evidence type="ECO:0000313" key="1">
    <source>
        <dbReference type="EMBL" id="MBS7525258.1"/>
    </source>
</evidence>
<reference evidence="1 2" key="1">
    <citation type="submission" date="2021-05" db="EMBL/GenBank/DDBJ databases">
        <title>Fusibacter ferrireducens sp. nov., an anaerobic, sulfur- and Fe-reducing bacterium isolated from the mangrove sediment.</title>
        <authorList>
            <person name="Qiu D."/>
        </authorList>
    </citation>
    <scope>NUCLEOTIDE SEQUENCE [LARGE SCALE GENOMIC DNA]</scope>
    <source>
        <strain evidence="1 2">DSM 12116</strain>
    </source>
</reference>
<dbReference type="Gene3D" id="3.10.310.10">
    <property type="entry name" value="Diaminopimelate Epimerase, Chain A, domain 1"/>
    <property type="match status" value="2"/>
</dbReference>
<gene>
    <name evidence="1" type="ORF">KHM83_01060</name>
</gene>
<dbReference type="PANTHER" id="PTHR13774">
    <property type="entry name" value="PHENAZINE BIOSYNTHESIS PROTEIN"/>
    <property type="match status" value="1"/>
</dbReference>
<organism evidence="1 2">
    <name type="scientific">Fusibacter paucivorans</name>
    <dbReference type="NCBI Taxonomy" id="76009"/>
    <lineage>
        <taxon>Bacteria</taxon>
        <taxon>Bacillati</taxon>
        <taxon>Bacillota</taxon>
        <taxon>Clostridia</taxon>
        <taxon>Eubacteriales</taxon>
        <taxon>Eubacteriales Family XII. Incertae Sedis</taxon>
        <taxon>Fusibacter</taxon>
    </lineage>
</organism>
<dbReference type="RefSeq" id="WP_213235040.1">
    <property type="nucleotide sequence ID" value="NZ_JAHBCL010000001.1"/>
</dbReference>
<accession>A0ABS5PJU0</accession>